<feature type="transmembrane region" description="Helical" evidence="8">
    <location>
        <begin position="65"/>
        <end position="90"/>
    </location>
</feature>
<evidence type="ECO:0000256" key="6">
    <source>
        <dbReference type="ARBA" id="ARBA00022989"/>
    </source>
</evidence>
<dbReference type="AlphaFoldDB" id="A0A178W939"/>
<dbReference type="Proteomes" id="UP000078284">
    <property type="component" value="Chromosome 1"/>
</dbReference>
<dbReference type="InterPro" id="IPR009580">
    <property type="entry name" value="GPI_biosynthesis_protein_Pig-F"/>
</dbReference>
<keyword evidence="3" id="KW-0337">GPI-anchor biosynthesis</keyword>
<evidence type="ECO:0000256" key="7">
    <source>
        <dbReference type="ARBA" id="ARBA00023136"/>
    </source>
</evidence>
<keyword evidence="7 8" id="KW-0472">Membrane</keyword>
<proteinExistence type="predicted"/>
<evidence type="ECO:0000256" key="2">
    <source>
        <dbReference type="ARBA" id="ARBA00004687"/>
    </source>
</evidence>
<organism evidence="9 10">
    <name type="scientific">Arabidopsis thaliana</name>
    <name type="common">Mouse-ear cress</name>
    <dbReference type="NCBI Taxonomy" id="3702"/>
    <lineage>
        <taxon>Eukaryota</taxon>
        <taxon>Viridiplantae</taxon>
        <taxon>Streptophyta</taxon>
        <taxon>Embryophyta</taxon>
        <taxon>Tracheophyta</taxon>
        <taxon>Spermatophyta</taxon>
        <taxon>Magnoliopsida</taxon>
        <taxon>eudicotyledons</taxon>
        <taxon>Gunneridae</taxon>
        <taxon>Pentapetalae</taxon>
        <taxon>rosids</taxon>
        <taxon>malvids</taxon>
        <taxon>Brassicales</taxon>
        <taxon>Brassicaceae</taxon>
        <taxon>Camelineae</taxon>
        <taxon>Arabidopsis</taxon>
    </lineage>
</organism>
<comment type="pathway">
    <text evidence="2">Glycolipid biosynthesis; glycosylphosphatidylinositol-anchor biosynthesis.</text>
</comment>
<comment type="caution">
    <text evidence="9">The sequence shown here is derived from an EMBL/GenBank/DDBJ whole genome shotgun (WGS) entry which is preliminary data.</text>
</comment>
<evidence type="ECO:0000256" key="3">
    <source>
        <dbReference type="ARBA" id="ARBA00022502"/>
    </source>
</evidence>
<gene>
    <name evidence="9" type="ordered locus">AXX17_At1g16820</name>
</gene>
<evidence type="ECO:0000256" key="4">
    <source>
        <dbReference type="ARBA" id="ARBA00022692"/>
    </source>
</evidence>
<keyword evidence="4 8" id="KW-0812">Transmembrane</keyword>
<dbReference type="GO" id="GO:0005789">
    <property type="term" value="C:endoplasmic reticulum membrane"/>
    <property type="evidence" value="ECO:0007669"/>
    <property type="project" value="UniProtKB-SubCell"/>
</dbReference>
<dbReference type="Pfam" id="PF06699">
    <property type="entry name" value="PIG-F"/>
    <property type="match status" value="1"/>
</dbReference>
<evidence type="ECO:0000313" key="10">
    <source>
        <dbReference type="Proteomes" id="UP000078284"/>
    </source>
</evidence>
<evidence type="ECO:0008006" key="11">
    <source>
        <dbReference type="Google" id="ProtNLM"/>
    </source>
</evidence>
<comment type="subcellular location">
    <subcellularLocation>
        <location evidence="1">Endoplasmic reticulum membrane</location>
        <topology evidence="1">Multi-pass membrane protein</topology>
    </subcellularLocation>
</comment>
<protein>
    <recommendedName>
        <fullName evidence="11">Phosphatidylinositol-glycan biosynthesis class F-like protein</fullName>
    </recommendedName>
</protein>
<keyword evidence="5" id="KW-0256">Endoplasmic reticulum</keyword>
<evidence type="ECO:0000256" key="1">
    <source>
        <dbReference type="ARBA" id="ARBA00004477"/>
    </source>
</evidence>
<dbReference type="EMBL" id="LUHQ01000001">
    <property type="protein sequence ID" value="OAP14686.1"/>
    <property type="molecule type" value="Genomic_DNA"/>
</dbReference>
<dbReference type="GO" id="GO:0006506">
    <property type="term" value="P:GPI anchor biosynthetic process"/>
    <property type="evidence" value="ECO:0007669"/>
    <property type="project" value="UniProtKB-UniPathway"/>
</dbReference>
<feature type="transmembrane region" description="Helical" evidence="8">
    <location>
        <begin position="36"/>
        <end position="53"/>
    </location>
</feature>
<dbReference type="UniPathway" id="UPA00196"/>
<keyword evidence="6 8" id="KW-1133">Transmembrane helix</keyword>
<reference evidence="10" key="1">
    <citation type="journal article" date="2016" name="Proc. Natl. Acad. Sci. U.S.A.">
        <title>Chromosome-level assembly of Arabidopsis thaliana Ler reveals the extent of translocation and inversion polymorphisms.</title>
        <authorList>
            <person name="Zapata L."/>
            <person name="Ding J."/>
            <person name="Willing E.M."/>
            <person name="Hartwig B."/>
            <person name="Bezdan D."/>
            <person name="Jiao W.B."/>
            <person name="Patel V."/>
            <person name="Velikkakam James G."/>
            <person name="Koornneef M."/>
            <person name="Ossowski S."/>
            <person name="Schneeberger K."/>
        </authorList>
    </citation>
    <scope>NUCLEOTIDE SEQUENCE [LARGE SCALE GENOMIC DNA]</scope>
    <source>
        <strain evidence="10">cv. Landsberg erecta</strain>
    </source>
</reference>
<dbReference type="ExpressionAtlas" id="A0A178W939">
    <property type="expression patterns" value="baseline and differential"/>
</dbReference>
<name>A0A178W939_ARATH</name>
<evidence type="ECO:0000256" key="5">
    <source>
        <dbReference type="ARBA" id="ARBA00022824"/>
    </source>
</evidence>
<evidence type="ECO:0000313" key="9">
    <source>
        <dbReference type="EMBL" id="OAP14686.1"/>
    </source>
</evidence>
<evidence type="ECO:0000256" key="8">
    <source>
        <dbReference type="SAM" id="Phobius"/>
    </source>
</evidence>
<accession>A0A178W939</accession>
<sequence length="99" mass="10999">MSVFTVVPATAVLGASWIDWHRIFASLKPIGIIEHMLLVPAYGAIIGGWFGAWPMPLDWERPWQEWPICVCYGAIGGYIGGQMVSLLTFLSEHKNLKLA</sequence>